<dbReference type="EMBL" id="ONZG01000005">
    <property type="protein sequence ID" value="SPJ28952.1"/>
    <property type="molecule type" value="Genomic_DNA"/>
</dbReference>
<keyword evidence="2" id="KW-1185">Reference proteome</keyword>
<evidence type="ECO:0000313" key="1">
    <source>
        <dbReference type="EMBL" id="SPJ28952.1"/>
    </source>
</evidence>
<evidence type="ECO:0000313" key="2">
    <source>
        <dbReference type="Proteomes" id="UP000244898"/>
    </source>
</evidence>
<dbReference type="RefSeq" id="WP_108787829.1">
    <property type="nucleotide sequence ID" value="NZ_ONZG01000005.1"/>
</dbReference>
<dbReference type="OrthoDB" id="7876148at2"/>
<dbReference type="Proteomes" id="UP000244898">
    <property type="component" value="Unassembled WGS sequence"/>
</dbReference>
<reference evidence="2" key="1">
    <citation type="submission" date="2018-03" db="EMBL/GenBank/DDBJ databases">
        <authorList>
            <person name="Rodrigo-Torres L."/>
            <person name="Arahal R. D."/>
            <person name="Lucena T."/>
        </authorList>
    </citation>
    <scope>NUCLEOTIDE SEQUENCE [LARGE SCALE GENOMIC DNA]</scope>
    <source>
        <strain evidence="2">CECT 7615</strain>
    </source>
</reference>
<accession>A0A2R8C960</accession>
<sequence length="85" mass="9448">MSNTIEDLAAKLAEDTMKVMDQTGEDRLYVEVGNVLAAASQSLEEAYLTEVRVRLAERVARRFLIKKATEFKAAAQAKTEAQKSQ</sequence>
<name>A0A2R8C960_9RHOB</name>
<dbReference type="AlphaFoldDB" id="A0A2R8C960"/>
<gene>
    <name evidence="1" type="ORF">TRM7615_02462</name>
</gene>
<proteinExistence type="predicted"/>
<organism evidence="1 2">
    <name type="scientific">Falsiruegeria mediterranea M17</name>
    <dbReference type="NCBI Taxonomy" id="1200281"/>
    <lineage>
        <taxon>Bacteria</taxon>
        <taxon>Pseudomonadati</taxon>
        <taxon>Pseudomonadota</taxon>
        <taxon>Alphaproteobacteria</taxon>
        <taxon>Rhodobacterales</taxon>
        <taxon>Roseobacteraceae</taxon>
        <taxon>Falsiruegeria</taxon>
    </lineage>
</organism>
<protein>
    <submittedName>
        <fullName evidence="1">Uncharacterized protein</fullName>
    </submittedName>
</protein>